<keyword evidence="3" id="KW-1185">Reference proteome</keyword>
<dbReference type="InterPro" id="IPR036249">
    <property type="entry name" value="Thioredoxin-like_sf"/>
</dbReference>
<dbReference type="InterPro" id="IPR051548">
    <property type="entry name" value="Grx-like_ET"/>
</dbReference>
<gene>
    <name evidence="2" type="ORF">bsdE14_23300</name>
</gene>
<dbReference type="Proteomes" id="UP001208567">
    <property type="component" value="Unassembled WGS sequence"/>
</dbReference>
<feature type="domain" description="Glutaredoxin" evidence="1">
    <location>
        <begin position="4"/>
        <end position="61"/>
    </location>
</feature>
<protein>
    <submittedName>
        <fullName evidence="2">NrdH-redoxin</fullName>
    </submittedName>
</protein>
<dbReference type="PANTHER" id="PTHR34386">
    <property type="entry name" value="GLUTAREDOXIN"/>
    <property type="match status" value="1"/>
</dbReference>
<dbReference type="PROSITE" id="PS51354">
    <property type="entry name" value="GLUTAREDOXIN_2"/>
    <property type="match status" value="1"/>
</dbReference>
<organism evidence="2 3">
    <name type="scientific">Clostridium omnivorum</name>
    <dbReference type="NCBI Taxonomy" id="1604902"/>
    <lineage>
        <taxon>Bacteria</taxon>
        <taxon>Bacillati</taxon>
        <taxon>Bacillota</taxon>
        <taxon>Clostridia</taxon>
        <taxon>Eubacteriales</taxon>
        <taxon>Clostridiaceae</taxon>
        <taxon>Clostridium</taxon>
    </lineage>
</organism>
<dbReference type="RefSeq" id="WP_264850195.1">
    <property type="nucleotide sequence ID" value="NZ_BRXR01000001.1"/>
</dbReference>
<reference evidence="2 3" key="1">
    <citation type="journal article" date="2024" name="Int. J. Syst. Evol. Microbiol.">
        <title>Clostridium omnivorum sp. nov., isolated from anoxic soil under the treatment of reductive soil disinfestation.</title>
        <authorList>
            <person name="Ueki A."/>
            <person name="Tonouchi A."/>
            <person name="Kaku N."/>
            <person name="Honma S."/>
            <person name="Ueki K."/>
        </authorList>
    </citation>
    <scope>NUCLEOTIDE SEQUENCE [LARGE SCALE GENOMIC DNA]</scope>
    <source>
        <strain evidence="2 3">E14</strain>
    </source>
</reference>
<dbReference type="SUPFAM" id="SSF52833">
    <property type="entry name" value="Thioredoxin-like"/>
    <property type="match status" value="1"/>
</dbReference>
<dbReference type="Gene3D" id="3.40.30.10">
    <property type="entry name" value="Glutaredoxin"/>
    <property type="match status" value="1"/>
</dbReference>
<evidence type="ECO:0000313" key="3">
    <source>
        <dbReference type="Proteomes" id="UP001208567"/>
    </source>
</evidence>
<dbReference type="CDD" id="cd02976">
    <property type="entry name" value="NrdH"/>
    <property type="match status" value="1"/>
</dbReference>
<dbReference type="PANTHER" id="PTHR34386:SF1">
    <property type="entry name" value="GLUTAREDOXIN-LIKE PROTEIN NRDH"/>
    <property type="match status" value="1"/>
</dbReference>
<evidence type="ECO:0000259" key="1">
    <source>
        <dbReference type="Pfam" id="PF00462"/>
    </source>
</evidence>
<sequence length="75" mass="8630">MKNVIVYTSNTCTYCSAAKEYLNEKGVNFEERNVKEPQYRKELMAMGYMSVPVIKIEDEVILGFDRDKINTSLGL</sequence>
<dbReference type="Pfam" id="PF00462">
    <property type="entry name" value="Glutaredoxin"/>
    <property type="match status" value="1"/>
</dbReference>
<dbReference type="EMBL" id="BRXR01000001">
    <property type="protein sequence ID" value="GLC30920.1"/>
    <property type="molecule type" value="Genomic_DNA"/>
</dbReference>
<comment type="caution">
    <text evidence="2">The sequence shown here is derived from an EMBL/GenBank/DDBJ whole genome shotgun (WGS) entry which is preliminary data.</text>
</comment>
<accession>A0ABQ5N6Y3</accession>
<dbReference type="InterPro" id="IPR002109">
    <property type="entry name" value="Glutaredoxin"/>
</dbReference>
<proteinExistence type="predicted"/>
<name>A0ABQ5N6Y3_9CLOT</name>
<evidence type="ECO:0000313" key="2">
    <source>
        <dbReference type="EMBL" id="GLC30920.1"/>
    </source>
</evidence>